<evidence type="ECO:0000256" key="1">
    <source>
        <dbReference type="SAM" id="MobiDB-lite"/>
    </source>
</evidence>
<keyword evidence="2" id="KW-0812">Transmembrane</keyword>
<evidence type="ECO:0000256" key="2">
    <source>
        <dbReference type="SAM" id="Phobius"/>
    </source>
</evidence>
<keyword evidence="2" id="KW-0472">Membrane</keyword>
<dbReference type="Proteomes" id="UP000236286">
    <property type="component" value="Unassembled WGS sequence"/>
</dbReference>
<evidence type="ECO:0000313" key="4">
    <source>
        <dbReference type="Proteomes" id="UP000236286"/>
    </source>
</evidence>
<keyword evidence="2" id="KW-1133">Transmembrane helix</keyword>
<dbReference type="AlphaFoldDB" id="A0A2J7TJI1"/>
<reference evidence="3 4" key="1">
    <citation type="submission" date="2017-10" db="EMBL/GenBank/DDBJ databases">
        <title>Genome announcement of Methylocella silvestris TVC from permafrost.</title>
        <authorList>
            <person name="Wang J."/>
            <person name="Geng K."/>
            <person name="Ul-Haque F."/>
            <person name="Crombie A.T."/>
            <person name="Street L.E."/>
            <person name="Wookey P.A."/>
            <person name="Murrell J.C."/>
            <person name="Pratscher J."/>
        </authorList>
    </citation>
    <scope>NUCLEOTIDE SEQUENCE [LARGE SCALE GENOMIC DNA]</scope>
    <source>
        <strain evidence="3 4">TVC</strain>
    </source>
</reference>
<organism evidence="3 4">
    <name type="scientific">Methylocella silvestris</name>
    <dbReference type="NCBI Taxonomy" id="199596"/>
    <lineage>
        <taxon>Bacteria</taxon>
        <taxon>Pseudomonadati</taxon>
        <taxon>Pseudomonadota</taxon>
        <taxon>Alphaproteobacteria</taxon>
        <taxon>Hyphomicrobiales</taxon>
        <taxon>Beijerinckiaceae</taxon>
        <taxon>Methylocella</taxon>
    </lineage>
</organism>
<evidence type="ECO:0000313" key="3">
    <source>
        <dbReference type="EMBL" id="PNG26921.1"/>
    </source>
</evidence>
<accession>A0A2J7TJI1</accession>
<feature type="region of interest" description="Disordered" evidence="1">
    <location>
        <begin position="1"/>
        <end position="30"/>
    </location>
</feature>
<name>A0A2J7TJI1_METSI</name>
<protein>
    <submittedName>
        <fullName evidence="3">Uncharacterized protein</fullName>
    </submittedName>
</protein>
<sequence length="62" mass="6715">MVGRHSGKAAAMDQHPFKNPASPVVNHRADQRHLLPEAPVRYLLLGGLALVALSGLMMFVVQ</sequence>
<gene>
    <name evidence="3" type="ORF">CR492_06360</name>
</gene>
<feature type="transmembrane region" description="Helical" evidence="2">
    <location>
        <begin position="42"/>
        <end position="61"/>
    </location>
</feature>
<dbReference type="EMBL" id="PDZR01000004">
    <property type="protein sequence ID" value="PNG26921.1"/>
    <property type="molecule type" value="Genomic_DNA"/>
</dbReference>
<comment type="caution">
    <text evidence="3">The sequence shown here is derived from an EMBL/GenBank/DDBJ whole genome shotgun (WGS) entry which is preliminary data.</text>
</comment>
<proteinExistence type="predicted"/>